<evidence type="ECO:0000313" key="1">
    <source>
        <dbReference type="EMBL" id="EEQ36570.1"/>
    </source>
</evidence>
<reference evidence="1 2" key="1">
    <citation type="journal article" date="2009" name="Nature">
        <title>Evolution of pathogenicity and sexual reproduction in eight Candida genomes.</title>
        <authorList>
            <person name="Butler G."/>
            <person name="Rasmussen M.D."/>
            <person name="Lin M.F."/>
            <person name="Santos M.A."/>
            <person name="Sakthikumar S."/>
            <person name="Munro C.A."/>
            <person name="Rheinbay E."/>
            <person name="Grabherr M."/>
            <person name="Forche A."/>
            <person name="Reedy J.L."/>
            <person name="Agrafioti I."/>
            <person name="Arnaud M.B."/>
            <person name="Bates S."/>
            <person name="Brown A.J."/>
            <person name="Brunke S."/>
            <person name="Costanzo M.C."/>
            <person name="Fitzpatrick D.A."/>
            <person name="de Groot P.W."/>
            <person name="Harris D."/>
            <person name="Hoyer L.L."/>
            <person name="Hube B."/>
            <person name="Klis F.M."/>
            <person name="Kodira C."/>
            <person name="Lennard N."/>
            <person name="Logue M.E."/>
            <person name="Martin R."/>
            <person name="Neiman A.M."/>
            <person name="Nikolaou E."/>
            <person name="Quail M.A."/>
            <person name="Quinn J."/>
            <person name="Santos M.C."/>
            <person name="Schmitzberger F.F."/>
            <person name="Sherlock G."/>
            <person name="Shah P."/>
            <person name="Silverstein K.A."/>
            <person name="Skrzypek M.S."/>
            <person name="Soll D."/>
            <person name="Staggs R."/>
            <person name="Stansfield I."/>
            <person name="Stumpf M.P."/>
            <person name="Sudbery P.E."/>
            <person name="Srikantha T."/>
            <person name="Zeng Q."/>
            <person name="Berman J."/>
            <person name="Berriman M."/>
            <person name="Heitman J."/>
            <person name="Gow N.A."/>
            <person name="Lorenz M.C."/>
            <person name="Birren B.W."/>
            <person name="Kellis M."/>
            <person name="Cuomo C.A."/>
        </authorList>
    </citation>
    <scope>NUCLEOTIDE SEQUENCE [LARGE SCALE GENOMIC DNA]</scope>
    <source>
        <strain evidence="1 2">ATCC 42720</strain>
    </source>
</reference>
<dbReference type="EMBL" id="CH408076">
    <property type="protein sequence ID" value="EEQ36570.1"/>
    <property type="molecule type" value="Genomic_DNA"/>
</dbReference>
<dbReference type="KEGG" id="clu:CLUG_00693"/>
<name>C4XXM1_CLAL4</name>
<dbReference type="HOGENOM" id="CLU_609719_0_0_1"/>
<dbReference type="AlphaFoldDB" id="C4XXM1"/>
<sequence length="449" mass="49697">MMARAADRSELPLEAFSLHGTRSAVAPVLKSAPCPVGRNSPHQRPPFGSSFAHRRRRALAQVRVIHKHIGRRNVLARAVVQGVHEPSVVGAARFAHFARAEARPAHSAPSGAVAQYRHHEPRPRVHHHARLVVERIQPRRPQRPAVGARARLGLHIVHFRTGKQAVQTHQSAAKTAVVAAAARAERAEAAKTSHTVVAGAVGHPVRPRRLGAHAAVARAVGRVLGHLDRAKFGQRQRQPVRGLDGPQNGRGAQGFLKPVHQSERTAAAVAAAGGACVCACVDSCLLFVFACGGVCLKVGERAHQCSVVSRQRQRFFQVAARAHIERGRKIDGARDARVVQRNGKTRAIGKSGLVTFRLLPLLCSNRRKQRFPPKQRRRAKQWRTPKQRRAPKLLWLVRVVRRYRHSGRADSLVVVGRVEARLVEVTALFFGRRLEHQRKRRVCDGFFRK</sequence>
<evidence type="ECO:0000313" key="2">
    <source>
        <dbReference type="Proteomes" id="UP000007703"/>
    </source>
</evidence>
<dbReference type="InParanoid" id="C4XXM1"/>
<accession>C4XXM1</accession>
<protein>
    <submittedName>
        <fullName evidence="1">Uncharacterized protein</fullName>
    </submittedName>
</protein>
<dbReference type="VEuPathDB" id="FungiDB:CLUG_00693"/>
<dbReference type="Proteomes" id="UP000007703">
    <property type="component" value="Unassembled WGS sequence"/>
</dbReference>
<organism evidence="1 2">
    <name type="scientific">Clavispora lusitaniae (strain ATCC 42720)</name>
    <name type="common">Yeast</name>
    <name type="synonym">Candida lusitaniae</name>
    <dbReference type="NCBI Taxonomy" id="306902"/>
    <lineage>
        <taxon>Eukaryota</taxon>
        <taxon>Fungi</taxon>
        <taxon>Dikarya</taxon>
        <taxon>Ascomycota</taxon>
        <taxon>Saccharomycotina</taxon>
        <taxon>Pichiomycetes</taxon>
        <taxon>Metschnikowiaceae</taxon>
        <taxon>Clavispora</taxon>
    </lineage>
</organism>
<gene>
    <name evidence="1" type="ORF">CLUG_00693</name>
</gene>
<proteinExistence type="predicted"/>